<dbReference type="SUPFAM" id="SSF101576">
    <property type="entry name" value="Supernatant protein factor (SPF), C-terminal domain"/>
    <property type="match status" value="1"/>
</dbReference>
<evidence type="ECO:0000256" key="4">
    <source>
        <dbReference type="ARBA" id="ARBA00022729"/>
    </source>
</evidence>
<evidence type="ECO:0000256" key="9">
    <source>
        <dbReference type="SAM" id="Phobius"/>
    </source>
</evidence>
<dbReference type="OrthoDB" id="1929172at2759"/>
<proteinExistence type="inferred from homology"/>
<dbReference type="Pfam" id="PF01105">
    <property type="entry name" value="EMP24_GP25L"/>
    <property type="match status" value="1"/>
</dbReference>
<dbReference type="PROSITE" id="PS50866">
    <property type="entry name" value="GOLD"/>
    <property type="match status" value="1"/>
</dbReference>
<dbReference type="GO" id="GO:0016020">
    <property type="term" value="C:membrane"/>
    <property type="evidence" value="ECO:0007669"/>
    <property type="project" value="UniProtKB-SubCell"/>
</dbReference>
<dbReference type="PANTHER" id="PTHR22811">
    <property type="entry name" value="TRANSMEMBRANE EMP24 DOMAIN-CONTAINING PROTEIN"/>
    <property type="match status" value="1"/>
</dbReference>
<keyword evidence="5 9" id="KW-1133">Transmembrane helix</keyword>
<feature type="transmembrane region" description="Helical" evidence="9">
    <location>
        <begin position="157"/>
        <end position="179"/>
    </location>
</feature>
<evidence type="ECO:0000313" key="12">
    <source>
        <dbReference type="Proteomes" id="UP000053447"/>
    </source>
</evidence>
<dbReference type="GO" id="GO:0012505">
    <property type="term" value="C:endomembrane system"/>
    <property type="evidence" value="ECO:0007669"/>
    <property type="project" value="UniProtKB-SubCell"/>
</dbReference>
<comment type="subcellular location">
    <subcellularLocation>
        <location evidence="7">Endomembrane system</location>
        <topology evidence="7">Single-pass membrane protein</topology>
    </subcellularLocation>
    <subcellularLocation>
        <location evidence="1 8">Membrane</location>
        <topology evidence="1 8">Single-pass type I membrane protein</topology>
    </subcellularLocation>
</comment>
<dbReference type="GeneID" id="28939009"/>
<dbReference type="Proteomes" id="UP000053447">
    <property type="component" value="Unassembled WGS sequence"/>
</dbReference>
<dbReference type="SMART" id="SM01190">
    <property type="entry name" value="EMP24_GP25L"/>
    <property type="match status" value="1"/>
</dbReference>
<comment type="similarity">
    <text evidence="2 8">Belongs to the EMP24/GP25L family.</text>
</comment>
<dbReference type="EMBL" id="LFWA01000002">
    <property type="protein sequence ID" value="KTW32398.1"/>
    <property type="molecule type" value="Genomic_DNA"/>
</dbReference>
<keyword evidence="3 8" id="KW-0812">Transmembrane</keyword>
<dbReference type="InterPro" id="IPR009038">
    <property type="entry name" value="GOLD_dom"/>
</dbReference>
<keyword evidence="12" id="KW-1185">Reference proteome</keyword>
<reference evidence="12" key="1">
    <citation type="journal article" date="2016" name="Nat. Commun.">
        <title>Genome analysis of three Pneumocystis species reveals adaptation mechanisms to life exclusively in mammalian hosts.</title>
        <authorList>
            <person name="Ma L."/>
            <person name="Chen Z."/>
            <person name="Huang D.W."/>
            <person name="Kutty G."/>
            <person name="Ishihara M."/>
            <person name="Wang H."/>
            <person name="Abouelleil A."/>
            <person name="Bishop L."/>
            <person name="Davey E."/>
            <person name="Deng R."/>
            <person name="Deng X."/>
            <person name="Fan L."/>
            <person name="Fantoni G."/>
            <person name="Fitzgerald M."/>
            <person name="Gogineni E."/>
            <person name="Goldberg J.M."/>
            <person name="Handley G."/>
            <person name="Hu X."/>
            <person name="Huber C."/>
            <person name="Jiao X."/>
            <person name="Jones K."/>
            <person name="Levin J.Z."/>
            <person name="Liu Y."/>
            <person name="Macdonald P."/>
            <person name="Melnikov A."/>
            <person name="Raley C."/>
            <person name="Sassi M."/>
            <person name="Sherman B.T."/>
            <person name="Song X."/>
            <person name="Sykes S."/>
            <person name="Tran B."/>
            <person name="Walsh L."/>
            <person name="Xia Y."/>
            <person name="Yang J."/>
            <person name="Young S."/>
            <person name="Zeng Q."/>
            <person name="Zheng X."/>
            <person name="Stephens R."/>
            <person name="Nusbaum C."/>
            <person name="Birren B.W."/>
            <person name="Azadi P."/>
            <person name="Lempicki R.A."/>
            <person name="Cuomo C.A."/>
            <person name="Kovacs J.A."/>
        </authorList>
    </citation>
    <scope>NUCLEOTIDE SEQUENCE [LARGE SCALE GENOMIC DNA]</scope>
    <source>
        <strain evidence="12">RU7</strain>
    </source>
</reference>
<dbReference type="AlphaFoldDB" id="A0A0W4ZVK0"/>
<evidence type="ECO:0000256" key="3">
    <source>
        <dbReference type="ARBA" id="ARBA00022692"/>
    </source>
</evidence>
<dbReference type="STRING" id="1408657.A0A0W4ZVK0"/>
<name>A0A0W4ZVK0_PNEJ7</name>
<evidence type="ECO:0000259" key="10">
    <source>
        <dbReference type="PROSITE" id="PS50866"/>
    </source>
</evidence>
<evidence type="ECO:0000313" key="11">
    <source>
        <dbReference type="EMBL" id="KTW32398.1"/>
    </source>
</evidence>
<keyword evidence="6 9" id="KW-0472">Membrane</keyword>
<evidence type="ECO:0000256" key="2">
    <source>
        <dbReference type="ARBA" id="ARBA00007104"/>
    </source>
</evidence>
<feature type="domain" description="GOLD" evidence="10">
    <location>
        <begin position="1"/>
        <end position="80"/>
    </location>
</feature>
<dbReference type="RefSeq" id="XP_018231090.1">
    <property type="nucleotide sequence ID" value="XM_018372754.1"/>
</dbReference>
<evidence type="ECO:0000256" key="6">
    <source>
        <dbReference type="ARBA" id="ARBA00023136"/>
    </source>
</evidence>
<accession>A0A0W4ZVK0</accession>
<sequence length="190" mass="21918">MDTAGRIDYSTLLIRKVRAGGAFDIDYRVTDPNRHVIFNGIREKQGDLFFTAKYAGEYSFCFSNNMSAVTEKTVDFQISPYGCCDAQLLWINNRQVENEPRAMLPERAEGVHEQTGILDEFLYKISNSFTAIRNSQKHLRLRESRNLSTVRSTETRIIWFSLVESFLIITVSLLQVIILKTFFTKTTIRV</sequence>
<comment type="caution">
    <text evidence="11">The sequence shown here is derived from an EMBL/GenBank/DDBJ whole genome shotgun (WGS) entry which is preliminary data.</text>
</comment>
<dbReference type="InterPro" id="IPR036598">
    <property type="entry name" value="GOLD_dom_sf"/>
</dbReference>
<evidence type="ECO:0000256" key="8">
    <source>
        <dbReference type="RuleBase" id="RU003827"/>
    </source>
</evidence>
<evidence type="ECO:0000256" key="1">
    <source>
        <dbReference type="ARBA" id="ARBA00004479"/>
    </source>
</evidence>
<gene>
    <name evidence="11" type="ORF">T551_00488</name>
</gene>
<evidence type="ECO:0000256" key="7">
    <source>
        <dbReference type="ARBA" id="ARBA00037847"/>
    </source>
</evidence>
<evidence type="ECO:0000256" key="5">
    <source>
        <dbReference type="ARBA" id="ARBA00022989"/>
    </source>
</evidence>
<keyword evidence="4" id="KW-0732">Signal</keyword>
<dbReference type="InterPro" id="IPR015720">
    <property type="entry name" value="Emp24-like"/>
</dbReference>
<organism evidence="11 12">
    <name type="scientific">Pneumocystis jirovecii (strain RU7)</name>
    <name type="common">Human pneumocystis pneumonia agent</name>
    <dbReference type="NCBI Taxonomy" id="1408657"/>
    <lineage>
        <taxon>Eukaryota</taxon>
        <taxon>Fungi</taxon>
        <taxon>Dikarya</taxon>
        <taxon>Ascomycota</taxon>
        <taxon>Taphrinomycotina</taxon>
        <taxon>Pneumocystomycetes</taxon>
        <taxon>Pneumocystaceae</taxon>
        <taxon>Pneumocystis</taxon>
    </lineage>
</organism>
<dbReference type="VEuPathDB" id="FungiDB:T551_00488"/>
<protein>
    <recommendedName>
        <fullName evidence="10">GOLD domain-containing protein</fullName>
    </recommendedName>
</protein>